<dbReference type="Gene3D" id="2.170.270.10">
    <property type="entry name" value="SET domain"/>
    <property type="match status" value="1"/>
</dbReference>
<dbReference type="PANTHER" id="PTHR47332">
    <property type="entry name" value="SET DOMAIN-CONTAINING PROTEIN 5"/>
    <property type="match status" value="1"/>
</dbReference>
<keyword evidence="2" id="KW-0732">Signal</keyword>
<protein>
    <recommendedName>
        <fullName evidence="3">SET domain-containing protein</fullName>
    </recommendedName>
</protein>
<dbReference type="PROSITE" id="PS50280">
    <property type="entry name" value="SET"/>
    <property type="match status" value="1"/>
</dbReference>
<evidence type="ECO:0000259" key="3">
    <source>
        <dbReference type="PROSITE" id="PS50280"/>
    </source>
</evidence>
<feature type="signal peptide" evidence="2">
    <location>
        <begin position="1"/>
        <end position="21"/>
    </location>
</feature>
<dbReference type="CDD" id="cd20071">
    <property type="entry name" value="SET_SMYD"/>
    <property type="match status" value="1"/>
</dbReference>
<dbReference type="AlphaFoldDB" id="A0AAE0NPE2"/>
<proteinExistence type="predicted"/>
<feature type="domain" description="SET" evidence="3">
    <location>
        <begin position="194"/>
        <end position="363"/>
    </location>
</feature>
<dbReference type="InterPro" id="IPR046341">
    <property type="entry name" value="SET_dom_sf"/>
</dbReference>
<reference evidence="4" key="2">
    <citation type="submission" date="2023-06" db="EMBL/GenBank/DDBJ databases">
        <authorList>
            <consortium name="Lawrence Berkeley National Laboratory"/>
            <person name="Haridas S."/>
            <person name="Hensen N."/>
            <person name="Bonometti L."/>
            <person name="Westerberg I."/>
            <person name="Brannstrom I.O."/>
            <person name="Guillou S."/>
            <person name="Cros-Aarteil S."/>
            <person name="Calhoun S."/>
            <person name="Kuo A."/>
            <person name="Mondo S."/>
            <person name="Pangilinan J."/>
            <person name="Riley R."/>
            <person name="LaButti K."/>
            <person name="Andreopoulos B."/>
            <person name="Lipzen A."/>
            <person name="Chen C."/>
            <person name="Yanf M."/>
            <person name="Daum C."/>
            <person name="Ng V."/>
            <person name="Clum A."/>
            <person name="Steindorff A."/>
            <person name="Ohm R."/>
            <person name="Martin F."/>
            <person name="Silar P."/>
            <person name="Natvig D."/>
            <person name="Lalanne C."/>
            <person name="Gautier V."/>
            <person name="Ament-velasquez S.L."/>
            <person name="Kruys A."/>
            <person name="Hutchinson M.I."/>
            <person name="Powell A.J."/>
            <person name="Barry K."/>
            <person name="Miller A.N."/>
            <person name="Grigoriev I.V."/>
            <person name="Debuchy R."/>
            <person name="Gladieux P."/>
            <person name="Thoren M.H."/>
            <person name="Johannesson H."/>
        </authorList>
    </citation>
    <scope>NUCLEOTIDE SEQUENCE</scope>
    <source>
        <strain evidence="4">CBS 232.78</strain>
    </source>
</reference>
<accession>A0AAE0NPE2</accession>
<evidence type="ECO:0000313" key="5">
    <source>
        <dbReference type="Proteomes" id="UP001285441"/>
    </source>
</evidence>
<organism evidence="4 5">
    <name type="scientific">Podospora didyma</name>
    <dbReference type="NCBI Taxonomy" id="330526"/>
    <lineage>
        <taxon>Eukaryota</taxon>
        <taxon>Fungi</taxon>
        <taxon>Dikarya</taxon>
        <taxon>Ascomycota</taxon>
        <taxon>Pezizomycotina</taxon>
        <taxon>Sordariomycetes</taxon>
        <taxon>Sordariomycetidae</taxon>
        <taxon>Sordariales</taxon>
        <taxon>Podosporaceae</taxon>
        <taxon>Podospora</taxon>
    </lineage>
</organism>
<name>A0AAE0NPE2_9PEZI</name>
<evidence type="ECO:0000313" key="4">
    <source>
        <dbReference type="EMBL" id="KAK3385261.1"/>
    </source>
</evidence>
<comment type="caution">
    <text evidence="4">The sequence shown here is derived from an EMBL/GenBank/DDBJ whole genome shotgun (WGS) entry which is preliminary data.</text>
</comment>
<keyword evidence="5" id="KW-1185">Reference proteome</keyword>
<feature type="region of interest" description="Disordered" evidence="1">
    <location>
        <begin position="64"/>
        <end position="133"/>
    </location>
</feature>
<dbReference type="Pfam" id="PF00856">
    <property type="entry name" value="SET"/>
    <property type="match status" value="1"/>
</dbReference>
<dbReference type="InterPro" id="IPR001214">
    <property type="entry name" value="SET_dom"/>
</dbReference>
<dbReference type="InterPro" id="IPR053185">
    <property type="entry name" value="SET_domain_protein"/>
</dbReference>
<dbReference type="Proteomes" id="UP001285441">
    <property type="component" value="Unassembled WGS sequence"/>
</dbReference>
<reference evidence="4" key="1">
    <citation type="journal article" date="2023" name="Mol. Phylogenet. Evol.">
        <title>Genome-scale phylogeny and comparative genomics of the fungal order Sordariales.</title>
        <authorList>
            <person name="Hensen N."/>
            <person name="Bonometti L."/>
            <person name="Westerberg I."/>
            <person name="Brannstrom I.O."/>
            <person name="Guillou S."/>
            <person name="Cros-Aarteil S."/>
            <person name="Calhoun S."/>
            <person name="Haridas S."/>
            <person name="Kuo A."/>
            <person name="Mondo S."/>
            <person name="Pangilinan J."/>
            <person name="Riley R."/>
            <person name="LaButti K."/>
            <person name="Andreopoulos B."/>
            <person name="Lipzen A."/>
            <person name="Chen C."/>
            <person name="Yan M."/>
            <person name="Daum C."/>
            <person name="Ng V."/>
            <person name="Clum A."/>
            <person name="Steindorff A."/>
            <person name="Ohm R.A."/>
            <person name="Martin F."/>
            <person name="Silar P."/>
            <person name="Natvig D.O."/>
            <person name="Lalanne C."/>
            <person name="Gautier V."/>
            <person name="Ament-Velasquez S.L."/>
            <person name="Kruys A."/>
            <person name="Hutchinson M.I."/>
            <person name="Powell A.J."/>
            <person name="Barry K."/>
            <person name="Miller A.N."/>
            <person name="Grigoriev I.V."/>
            <person name="Debuchy R."/>
            <person name="Gladieux P."/>
            <person name="Hiltunen Thoren M."/>
            <person name="Johannesson H."/>
        </authorList>
    </citation>
    <scope>NUCLEOTIDE SEQUENCE</scope>
    <source>
        <strain evidence="4">CBS 232.78</strain>
    </source>
</reference>
<gene>
    <name evidence="4" type="ORF">B0H63DRAFT_472625</name>
</gene>
<evidence type="ECO:0000256" key="2">
    <source>
        <dbReference type="SAM" id="SignalP"/>
    </source>
</evidence>
<dbReference type="PANTHER" id="PTHR47332:SF6">
    <property type="entry name" value="SET DOMAIN-CONTAINING PROTEIN"/>
    <property type="match status" value="1"/>
</dbReference>
<dbReference type="SUPFAM" id="SSF82199">
    <property type="entry name" value="SET domain"/>
    <property type="match status" value="1"/>
</dbReference>
<evidence type="ECO:0000256" key="1">
    <source>
        <dbReference type="SAM" id="MobiDB-lite"/>
    </source>
</evidence>
<feature type="compositionally biased region" description="Polar residues" evidence="1">
    <location>
        <begin position="109"/>
        <end position="121"/>
    </location>
</feature>
<feature type="chain" id="PRO_5042042040" description="SET domain-containing protein" evidence="2">
    <location>
        <begin position="22"/>
        <end position="514"/>
    </location>
</feature>
<sequence length="514" mass="56176">MRPRWSLVACVAALAVECVSGESPGDYSDLGLAAQWPSPFTCPTLVVDNTTSCPPVAEYGFSLGHGADGPHDSQSDGASRTSRESTPDAAATLSSPTSLEAQPAAQHPETISSAASQQPHHTQPAIEEEKKSPWTRSTICRRVGRDEFCAFAHQSFGSGQGISLITTPARILILGSQPPLDEVLPPLSPEQVIPETASSPYQDVFVPGKGIGLVASEPIRAGRRIMLATPAVMVDDRAFTGLRKEDLAILLAQAVVNLPKTHRARFLNLSGSVDDEGSQLDSIHKIFTTNAFKTTIKTVETNLAGVAVPAGEIDFHSTFTEVSRLNHDCSPNLGYYFDSDTLSHKVYAVRDVFPGEELTISYVDVIQPRSVRQDRLRSTWSFSCTCPRCSAEPHVVAESDDRVGQMLQLRRELDDYSIAATPEKAELLLTLYELEGLAVRIYEAYYRVALEWNGVGESARAMKYARLCLDKGLTLRGPDRPFVDSMRELVANPTTHWSWRFRLKEKGKESNGSS</sequence>
<dbReference type="EMBL" id="JAULSW010000004">
    <property type="protein sequence ID" value="KAK3385261.1"/>
    <property type="molecule type" value="Genomic_DNA"/>
</dbReference>